<sequence length="73" mass="8439">MNGGLCILKEGQLMQFDVEVLFLAKKFGFEIEEVPVEWKYVDTERVQVIKDAAAALYDMLRIRLNDLQGKYVV</sequence>
<proteinExistence type="predicted"/>
<organism evidence="1 2">
    <name type="scientific">Candidatus Daviesbacteria bacterium GW2011_GWB1_36_5</name>
    <dbReference type="NCBI Taxonomy" id="1618426"/>
    <lineage>
        <taxon>Bacteria</taxon>
        <taxon>Candidatus Daviesiibacteriota</taxon>
    </lineage>
</organism>
<dbReference type="Proteomes" id="UP000034492">
    <property type="component" value="Unassembled WGS sequence"/>
</dbReference>
<reference evidence="1 2" key="1">
    <citation type="journal article" date="2015" name="Nature">
        <title>rRNA introns, odd ribosomes, and small enigmatic genomes across a large radiation of phyla.</title>
        <authorList>
            <person name="Brown C.T."/>
            <person name="Hug L.A."/>
            <person name="Thomas B.C."/>
            <person name="Sharon I."/>
            <person name="Castelle C.J."/>
            <person name="Singh A."/>
            <person name="Wilkins M.J."/>
            <person name="Williams K.H."/>
            <person name="Banfield J.F."/>
        </authorList>
    </citation>
    <scope>NUCLEOTIDE SEQUENCE [LARGE SCALE GENOMIC DNA]</scope>
</reference>
<gene>
    <name evidence="1" type="ORF">US19_C0012G0011</name>
</gene>
<dbReference type="EMBL" id="LBSA01000012">
    <property type="protein sequence ID" value="KKQ09577.1"/>
    <property type="molecule type" value="Genomic_DNA"/>
</dbReference>
<dbReference type="GO" id="GO:0016740">
    <property type="term" value="F:transferase activity"/>
    <property type="evidence" value="ECO:0007669"/>
    <property type="project" value="UniProtKB-KW"/>
</dbReference>
<keyword evidence="1" id="KW-0808">Transferase</keyword>
<accession>A0A0G0EVM6</accession>
<name>A0A0G0EVM6_9BACT</name>
<protein>
    <submittedName>
        <fullName evidence="1">Glycosyl transferase family protein</fullName>
    </submittedName>
</protein>
<comment type="caution">
    <text evidence="1">The sequence shown here is derived from an EMBL/GenBank/DDBJ whole genome shotgun (WGS) entry which is preliminary data.</text>
</comment>
<evidence type="ECO:0000313" key="2">
    <source>
        <dbReference type="Proteomes" id="UP000034492"/>
    </source>
</evidence>
<dbReference type="AlphaFoldDB" id="A0A0G0EVM6"/>
<evidence type="ECO:0000313" key="1">
    <source>
        <dbReference type="EMBL" id="KKQ09577.1"/>
    </source>
</evidence>